<gene>
    <name evidence="11" type="primary">atoS</name>
    <name evidence="11" type="ORF">P6N53_16095</name>
</gene>
<dbReference type="Gene3D" id="3.30.565.10">
    <property type="entry name" value="Histidine kinase-like ATPase, C-terminal domain"/>
    <property type="match status" value="1"/>
</dbReference>
<dbReference type="GO" id="GO:0005524">
    <property type="term" value="F:ATP binding"/>
    <property type="evidence" value="ECO:0007669"/>
    <property type="project" value="UniProtKB-KW"/>
</dbReference>
<dbReference type="NCBIfam" id="NF008468">
    <property type="entry name" value="PRK11360.1"/>
    <property type="match status" value="1"/>
</dbReference>
<accession>A0AAW7ZIV5</accession>
<dbReference type="Gene3D" id="1.10.287.130">
    <property type="match status" value="1"/>
</dbReference>
<evidence type="ECO:0000259" key="10">
    <source>
        <dbReference type="PROSITE" id="PS50109"/>
    </source>
</evidence>
<sequence length="612" mass="68016">MLRKFKNQLMVLIGVLLLLPVLIIGAMLYMINHTKPVVLDEQREDLTIAVNELAQAVPADVSFLLNKQHIANATRTEQIKALNRELAGAVMKVFQKHPGMELGYYSPDVKAVLVQMGQDSHLPYMDFKDIILDVSEDTQWSEQALWKDAFDKVIWSKEPLEIVLGSPGKPRLVILKPMMQGNNVEAVIWAAEPLGGINREILQAEGFAYTVIFFGFMLGLCSTFFLLKNYLDTVAHIKVGLQKLQYDLTYVIPPSMGELGEVSKAINDLASRLVSAQNYNAIIMNSIDAAIVAVDLQGKIVSVSSSARKIFQLPENALDLQFSEVFAPHTEMNQLLTKCLEGEEIKYITIKLPGIPEQVLMAGTSTLFDARSKVVGAVLSCRDVTAQMRLEEQVRRQERLASLGRLVTGVAHEIKNPLTSISGYIQFWQKNKAPTEKSLNIIYREVKRLDSIVNKLLFFTKPTNTVLNKSNINNFVGKILGFFSETHADNIKFVFKSEEGLPEVNIDADQLDQVLMNVIFNAVQSMPNGGEVVVGTRLSTEANMVCIDIADNGCGVSEQYLDKLFDPFFTTRAKGTGLGLTIAHEIILAHGGRIDIESKENKGTRVSIYLPI</sequence>
<protein>
    <recommendedName>
        <fullName evidence="2">histidine kinase</fullName>
        <ecNumber evidence="2">2.7.13.3</ecNumber>
    </recommendedName>
</protein>
<keyword evidence="8" id="KW-0902">Two-component regulatory system</keyword>
<dbReference type="SUPFAM" id="SSF55785">
    <property type="entry name" value="PYP-like sensor domain (PAS domain)"/>
    <property type="match status" value="1"/>
</dbReference>
<keyword evidence="6 11" id="KW-0418">Kinase</keyword>
<evidence type="ECO:0000313" key="11">
    <source>
        <dbReference type="EMBL" id="MDO7788751.1"/>
    </source>
</evidence>
<dbReference type="SUPFAM" id="SSF55874">
    <property type="entry name" value="ATPase domain of HSP90 chaperone/DNA topoisomerase II/histidine kinase"/>
    <property type="match status" value="1"/>
</dbReference>
<feature type="domain" description="Histidine kinase" evidence="10">
    <location>
        <begin position="409"/>
        <end position="612"/>
    </location>
</feature>
<evidence type="ECO:0000256" key="7">
    <source>
        <dbReference type="ARBA" id="ARBA00022840"/>
    </source>
</evidence>
<evidence type="ECO:0000256" key="6">
    <source>
        <dbReference type="ARBA" id="ARBA00022777"/>
    </source>
</evidence>
<keyword evidence="4 11" id="KW-0808">Transferase</keyword>
<dbReference type="PANTHER" id="PTHR43065">
    <property type="entry name" value="SENSOR HISTIDINE KINASE"/>
    <property type="match status" value="1"/>
</dbReference>
<dbReference type="InterPro" id="IPR013656">
    <property type="entry name" value="PAS_4"/>
</dbReference>
<evidence type="ECO:0000256" key="2">
    <source>
        <dbReference type="ARBA" id="ARBA00012438"/>
    </source>
</evidence>
<dbReference type="PRINTS" id="PR00344">
    <property type="entry name" value="BCTRLSENSOR"/>
</dbReference>
<keyword evidence="7" id="KW-0067">ATP-binding</keyword>
<name>A0AAW7ZIV5_9FIRM</name>
<dbReference type="Proteomes" id="UP001172911">
    <property type="component" value="Unassembled WGS sequence"/>
</dbReference>
<reference evidence="11" key="1">
    <citation type="journal article" date="2023" name="J. Hazard. Mater.">
        <title>Anaerobic biodegradation of pyrene and benzo[a]pyrene by a new sulfate-reducing Desulforamulus aquiferis strain DSA.</title>
        <authorList>
            <person name="Zhang Z."/>
            <person name="Sun J."/>
            <person name="Gong X."/>
            <person name="Wang C."/>
            <person name="Wang H."/>
        </authorList>
    </citation>
    <scope>NUCLEOTIDE SEQUENCE</scope>
    <source>
        <strain evidence="11">DSA</strain>
    </source>
</reference>
<evidence type="ECO:0000256" key="3">
    <source>
        <dbReference type="ARBA" id="ARBA00022553"/>
    </source>
</evidence>
<evidence type="ECO:0000256" key="4">
    <source>
        <dbReference type="ARBA" id="ARBA00022679"/>
    </source>
</evidence>
<dbReference type="Pfam" id="PF02518">
    <property type="entry name" value="HATPase_c"/>
    <property type="match status" value="1"/>
</dbReference>
<dbReference type="SMART" id="SM00388">
    <property type="entry name" value="HisKA"/>
    <property type="match status" value="1"/>
</dbReference>
<keyword evidence="9" id="KW-0812">Transmembrane</keyword>
<dbReference type="Pfam" id="PF08448">
    <property type="entry name" value="PAS_4"/>
    <property type="match status" value="1"/>
</dbReference>
<dbReference type="CDD" id="cd00130">
    <property type="entry name" value="PAS"/>
    <property type="match status" value="1"/>
</dbReference>
<dbReference type="InterPro" id="IPR035965">
    <property type="entry name" value="PAS-like_dom_sf"/>
</dbReference>
<dbReference type="Pfam" id="PF00512">
    <property type="entry name" value="HisKA"/>
    <property type="match status" value="1"/>
</dbReference>
<evidence type="ECO:0000256" key="1">
    <source>
        <dbReference type="ARBA" id="ARBA00000085"/>
    </source>
</evidence>
<comment type="catalytic activity">
    <reaction evidence="1">
        <text>ATP + protein L-histidine = ADP + protein N-phospho-L-histidine.</text>
        <dbReference type="EC" id="2.7.13.3"/>
    </reaction>
</comment>
<feature type="transmembrane region" description="Helical" evidence="9">
    <location>
        <begin position="207"/>
        <end position="227"/>
    </location>
</feature>
<reference evidence="11" key="2">
    <citation type="submission" date="2023-03" db="EMBL/GenBank/DDBJ databases">
        <authorList>
            <person name="Zhang Z."/>
        </authorList>
    </citation>
    <scope>NUCLEOTIDE SEQUENCE</scope>
    <source>
        <strain evidence="11">DSA</strain>
    </source>
</reference>
<dbReference type="InterPro" id="IPR003661">
    <property type="entry name" value="HisK_dim/P_dom"/>
</dbReference>
<keyword evidence="5" id="KW-0547">Nucleotide-binding</keyword>
<dbReference type="SUPFAM" id="SSF47384">
    <property type="entry name" value="Homodimeric domain of signal transducing histidine kinase"/>
    <property type="match status" value="1"/>
</dbReference>
<dbReference type="NCBIfam" id="TIGR00229">
    <property type="entry name" value="sensory_box"/>
    <property type="match status" value="1"/>
</dbReference>
<comment type="caution">
    <text evidence="11">The sequence shown here is derived from an EMBL/GenBank/DDBJ whole genome shotgun (WGS) entry which is preliminary data.</text>
</comment>
<dbReference type="EMBL" id="JARPTC010000024">
    <property type="protein sequence ID" value="MDO7788751.1"/>
    <property type="molecule type" value="Genomic_DNA"/>
</dbReference>
<organism evidence="11 12">
    <name type="scientific">Desulforamulus aquiferis</name>
    <dbReference type="NCBI Taxonomy" id="1397668"/>
    <lineage>
        <taxon>Bacteria</taxon>
        <taxon>Bacillati</taxon>
        <taxon>Bacillota</taxon>
        <taxon>Clostridia</taxon>
        <taxon>Eubacteriales</taxon>
        <taxon>Peptococcaceae</taxon>
        <taxon>Desulforamulus</taxon>
    </lineage>
</organism>
<dbReference type="CDD" id="cd00075">
    <property type="entry name" value="HATPase"/>
    <property type="match status" value="1"/>
</dbReference>
<dbReference type="InterPro" id="IPR003594">
    <property type="entry name" value="HATPase_dom"/>
</dbReference>
<dbReference type="PROSITE" id="PS50109">
    <property type="entry name" value="HIS_KIN"/>
    <property type="match status" value="1"/>
</dbReference>
<keyword evidence="3" id="KW-0597">Phosphoprotein</keyword>
<feature type="transmembrane region" description="Helical" evidence="9">
    <location>
        <begin position="9"/>
        <end position="31"/>
    </location>
</feature>
<dbReference type="PANTHER" id="PTHR43065:SF10">
    <property type="entry name" value="PEROXIDE STRESS-ACTIVATED HISTIDINE KINASE MAK3"/>
    <property type="match status" value="1"/>
</dbReference>
<evidence type="ECO:0000256" key="5">
    <source>
        <dbReference type="ARBA" id="ARBA00022741"/>
    </source>
</evidence>
<dbReference type="CDD" id="cd00082">
    <property type="entry name" value="HisKA"/>
    <property type="match status" value="1"/>
</dbReference>
<dbReference type="InterPro" id="IPR036097">
    <property type="entry name" value="HisK_dim/P_sf"/>
</dbReference>
<dbReference type="InterPro" id="IPR005467">
    <property type="entry name" value="His_kinase_dom"/>
</dbReference>
<dbReference type="GO" id="GO:0000155">
    <property type="term" value="F:phosphorelay sensor kinase activity"/>
    <property type="evidence" value="ECO:0007669"/>
    <property type="project" value="InterPro"/>
</dbReference>
<keyword evidence="12" id="KW-1185">Reference proteome</keyword>
<dbReference type="SMART" id="SM00387">
    <property type="entry name" value="HATPase_c"/>
    <property type="match status" value="1"/>
</dbReference>
<evidence type="ECO:0000313" key="12">
    <source>
        <dbReference type="Proteomes" id="UP001172911"/>
    </source>
</evidence>
<keyword evidence="9" id="KW-0472">Membrane</keyword>
<dbReference type="Gene3D" id="3.30.450.20">
    <property type="entry name" value="PAS domain"/>
    <property type="match status" value="1"/>
</dbReference>
<dbReference type="EC" id="2.7.13.3" evidence="2"/>
<keyword evidence="9" id="KW-1133">Transmembrane helix</keyword>
<evidence type="ECO:0000256" key="9">
    <source>
        <dbReference type="SAM" id="Phobius"/>
    </source>
</evidence>
<dbReference type="RefSeq" id="WP_304544963.1">
    <property type="nucleotide sequence ID" value="NZ_JARPTC010000024.1"/>
</dbReference>
<dbReference type="InterPro" id="IPR036890">
    <property type="entry name" value="HATPase_C_sf"/>
</dbReference>
<evidence type="ECO:0000256" key="8">
    <source>
        <dbReference type="ARBA" id="ARBA00023012"/>
    </source>
</evidence>
<dbReference type="AlphaFoldDB" id="A0AAW7ZIV5"/>
<proteinExistence type="predicted"/>
<dbReference type="InterPro" id="IPR004358">
    <property type="entry name" value="Sig_transdc_His_kin-like_C"/>
</dbReference>
<dbReference type="InterPro" id="IPR000014">
    <property type="entry name" value="PAS"/>
</dbReference>